<dbReference type="PROSITE" id="PS51186">
    <property type="entry name" value="GNAT"/>
    <property type="match status" value="1"/>
</dbReference>
<dbReference type="Pfam" id="PF13302">
    <property type="entry name" value="Acetyltransf_3"/>
    <property type="match status" value="1"/>
</dbReference>
<comment type="caution">
    <text evidence="2">The sequence shown here is derived from an EMBL/GenBank/DDBJ whole genome shotgun (WGS) entry which is preliminary data.</text>
</comment>
<dbReference type="InterPro" id="IPR000182">
    <property type="entry name" value="GNAT_dom"/>
</dbReference>
<name>A0ABS3KJL1_9PROT</name>
<dbReference type="PANTHER" id="PTHR43792">
    <property type="entry name" value="GNAT FAMILY, PUTATIVE (AFU_ORTHOLOGUE AFUA_3G00765)-RELATED-RELATED"/>
    <property type="match status" value="1"/>
</dbReference>
<sequence length="188" mass="20823">MKHEPPILQGPRLRLRPWQPGDAAPLAALNADPAVMRHFPQPLDRAESDGFLARMEAHFAAHGFGFWAVERHAAPGLIGLCGLARIPWQARFTPAVEIGWRFATAHQGQGYAEEAARIALAHGFGPLDLPEIVAFTLAANTRSWGLMRKLGMAEDGSFAHPRLPDGHPMQQQVLYRLTRRDWIAARFG</sequence>
<keyword evidence="3" id="KW-1185">Reference proteome</keyword>
<evidence type="ECO:0000259" key="1">
    <source>
        <dbReference type="PROSITE" id="PS51186"/>
    </source>
</evidence>
<dbReference type="InterPro" id="IPR051531">
    <property type="entry name" value="N-acetyltransferase"/>
</dbReference>
<evidence type="ECO:0000313" key="3">
    <source>
        <dbReference type="Proteomes" id="UP001518989"/>
    </source>
</evidence>
<evidence type="ECO:0000313" key="2">
    <source>
        <dbReference type="EMBL" id="MBO1077656.1"/>
    </source>
</evidence>
<accession>A0ABS3KJL1</accession>
<reference evidence="2 3" key="1">
    <citation type="submission" date="2020-09" db="EMBL/GenBank/DDBJ databases">
        <title>Roseomonas.</title>
        <authorList>
            <person name="Zhu W."/>
        </authorList>
    </citation>
    <scope>NUCLEOTIDE SEQUENCE [LARGE SCALE GENOMIC DNA]</scope>
    <source>
        <strain evidence="2 3">573</strain>
    </source>
</reference>
<protein>
    <submittedName>
        <fullName evidence="2">GNAT family N-acetyltransferase</fullName>
    </submittedName>
</protein>
<dbReference type="Proteomes" id="UP001518989">
    <property type="component" value="Unassembled WGS sequence"/>
</dbReference>
<dbReference type="EMBL" id="JACTNG010000001">
    <property type="protein sequence ID" value="MBO1077656.1"/>
    <property type="molecule type" value="Genomic_DNA"/>
</dbReference>
<proteinExistence type="predicted"/>
<dbReference type="InterPro" id="IPR016181">
    <property type="entry name" value="Acyl_CoA_acyltransferase"/>
</dbReference>
<gene>
    <name evidence="2" type="ORF">IAI61_01335</name>
</gene>
<dbReference type="Gene3D" id="3.40.630.30">
    <property type="match status" value="1"/>
</dbReference>
<dbReference type="SUPFAM" id="SSF55729">
    <property type="entry name" value="Acyl-CoA N-acyltransferases (Nat)"/>
    <property type="match status" value="1"/>
</dbReference>
<organism evidence="2 3">
    <name type="scientific">Roseomonas haemaphysalidis</name>
    <dbReference type="NCBI Taxonomy" id="2768162"/>
    <lineage>
        <taxon>Bacteria</taxon>
        <taxon>Pseudomonadati</taxon>
        <taxon>Pseudomonadota</taxon>
        <taxon>Alphaproteobacteria</taxon>
        <taxon>Acetobacterales</taxon>
        <taxon>Roseomonadaceae</taxon>
        <taxon>Roseomonas</taxon>
    </lineage>
</organism>
<dbReference type="PANTHER" id="PTHR43792:SF1">
    <property type="entry name" value="N-ACETYLTRANSFERASE DOMAIN-CONTAINING PROTEIN"/>
    <property type="match status" value="1"/>
</dbReference>
<feature type="domain" description="N-acetyltransferase" evidence="1">
    <location>
        <begin position="13"/>
        <end position="180"/>
    </location>
</feature>